<accession>A0AAD4Z7E8</accession>
<evidence type="ECO:0008006" key="4">
    <source>
        <dbReference type="Google" id="ProtNLM"/>
    </source>
</evidence>
<protein>
    <recommendedName>
        <fullName evidence="4">Secreted protein</fullName>
    </recommendedName>
</protein>
<keyword evidence="1" id="KW-0732">Signal</keyword>
<feature type="signal peptide" evidence="1">
    <location>
        <begin position="1"/>
        <end position="17"/>
    </location>
</feature>
<sequence>MLLVLSFDVGLVGVSSTVDMLPDRFWREFRCYLSESAGCADWSLGIVCRRLVRVNRSIALTDLTTMYESVVYANCPFSVACRVGFSLVHLPRVMMRGVYAALLYKWNLSLPMKLLPLPLLRPFTISESKPLPLSLKVNTFSGLRE</sequence>
<dbReference type="AlphaFoldDB" id="A0AAD4Z7E8"/>
<evidence type="ECO:0000256" key="1">
    <source>
        <dbReference type="SAM" id="SignalP"/>
    </source>
</evidence>
<feature type="chain" id="PRO_5042131838" description="Secreted protein" evidence="1">
    <location>
        <begin position="18"/>
        <end position="145"/>
    </location>
</feature>
<comment type="caution">
    <text evidence="2">The sequence shown here is derived from an EMBL/GenBank/DDBJ whole genome shotgun (WGS) entry which is preliminary data.</text>
</comment>
<reference evidence="2 3" key="1">
    <citation type="journal article" date="2022" name="G3 (Bethesda)">
        <title>Whole-genome sequence and methylome profiling of the almond [Prunus dulcis (Mill.) D.A. Webb] cultivar 'Nonpareil'.</title>
        <authorList>
            <person name="D'Amico-Willman K.M."/>
            <person name="Ouma W.Z."/>
            <person name="Meulia T."/>
            <person name="Sideli G.M."/>
            <person name="Gradziel T.M."/>
            <person name="Fresnedo-Ramirez J."/>
        </authorList>
    </citation>
    <scope>NUCLEOTIDE SEQUENCE [LARGE SCALE GENOMIC DNA]</scope>
    <source>
        <strain evidence="2">Clone GOH B32 T37-40</strain>
    </source>
</reference>
<dbReference type="Proteomes" id="UP001054821">
    <property type="component" value="Chromosome 3"/>
</dbReference>
<name>A0AAD4Z7E8_PRUDU</name>
<organism evidence="2 3">
    <name type="scientific">Prunus dulcis</name>
    <name type="common">Almond</name>
    <name type="synonym">Amygdalus dulcis</name>
    <dbReference type="NCBI Taxonomy" id="3755"/>
    <lineage>
        <taxon>Eukaryota</taxon>
        <taxon>Viridiplantae</taxon>
        <taxon>Streptophyta</taxon>
        <taxon>Embryophyta</taxon>
        <taxon>Tracheophyta</taxon>
        <taxon>Spermatophyta</taxon>
        <taxon>Magnoliopsida</taxon>
        <taxon>eudicotyledons</taxon>
        <taxon>Gunneridae</taxon>
        <taxon>Pentapetalae</taxon>
        <taxon>rosids</taxon>
        <taxon>fabids</taxon>
        <taxon>Rosales</taxon>
        <taxon>Rosaceae</taxon>
        <taxon>Amygdaloideae</taxon>
        <taxon>Amygdaleae</taxon>
        <taxon>Prunus</taxon>
    </lineage>
</organism>
<proteinExistence type="predicted"/>
<gene>
    <name evidence="2" type="ORF">L3X38_015619</name>
</gene>
<evidence type="ECO:0000313" key="2">
    <source>
        <dbReference type="EMBL" id="KAI5336352.1"/>
    </source>
</evidence>
<evidence type="ECO:0000313" key="3">
    <source>
        <dbReference type="Proteomes" id="UP001054821"/>
    </source>
</evidence>
<keyword evidence="3" id="KW-1185">Reference proteome</keyword>
<dbReference type="EMBL" id="JAJFAZ020000003">
    <property type="protein sequence ID" value="KAI5336352.1"/>
    <property type="molecule type" value="Genomic_DNA"/>
</dbReference>